<evidence type="ECO:0000313" key="3">
    <source>
        <dbReference type="Proteomes" id="UP001209540"/>
    </source>
</evidence>
<gene>
    <name evidence="2" type="ORF">BDA99DRAFT_502151</name>
</gene>
<protein>
    <recommendedName>
        <fullName evidence="1">F-box domain-containing protein</fullName>
    </recommendedName>
</protein>
<dbReference type="SUPFAM" id="SSF52047">
    <property type="entry name" value="RNI-like"/>
    <property type="match status" value="1"/>
</dbReference>
<dbReference type="Proteomes" id="UP001209540">
    <property type="component" value="Unassembled WGS sequence"/>
</dbReference>
<dbReference type="SUPFAM" id="SSF81383">
    <property type="entry name" value="F-box domain"/>
    <property type="match status" value="1"/>
</dbReference>
<evidence type="ECO:0000259" key="1">
    <source>
        <dbReference type="PROSITE" id="PS50181"/>
    </source>
</evidence>
<name>A0AAD5K5M7_9FUNG</name>
<dbReference type="Gene3D" id="1.20.1280.50">
    <property type="match status" value="1"/>
</dbReference>
<dbReference type="EMBL" id="JAIXMP010000007">
    <property type="protein sequence ID" value="KAI9270575.1"/>
    <property type="molecule type" value="Genomic_DNA"/>
</dbReference>
<keyword evidence="3" id="KW-1185">Reference proteome</keyword>
<dbReference type="InterPro" id="IPR032675">
    <property type="entry name" value="LRR_dom_sf"/>
</dbReference>
<accession>A0AAD5K5M7</accession>
<dbReference type="PROSITE" id="PS50181">
    <property type="entry name" value="FBOX"/>
    <property type="match status" value="1"/>
</dbReference>
<proteinExistence type="predicted"/>
<feature type="domain" description="F-box" evidence="1">
    <location>
        <begin position="2"/>
        <end position="50"/>
    </location>
</feature>
<organism evidence="2 3">
    <name type="scientific">Phascolomyces articulosus</name>
    <dbReference type="NCBI Taxonomy" id="60185"/>
    <lineage>
        <taxon>Eukaryota</taxon>
        <taxon>Fungi</taxon>
        <taxon>Fungi incertae sedis</taxon>
        <taxon>Mucoromycota</taxon>
        <taxon>Mucoromycotina</taxon>
        <taxon>Mucoromycetes</taxon>
        <taxon>Mucorales</taxon>
        <taxon>Lichtheimiaceae</taxon>
        <taxon>Phascolomyces</taxon>
    </lineage>
</organism>
<comment type="caution">
    <text evidence="2">The sequence shown here is derived from an EMBL/GenBank/DDBJ whole genome shotgun (WGS) entry which is preliminary data.</text>
</comment>
<dbReference type="CDD" id="cd09917">
    <property type="entry name" value="F-box_SF"/>
    <property type="match status" value="1"/>
</dbReference>
<reference evidence="2" key="1">
    <citation type="journal article" date="2022" name="IScience">
        <title>Evolution of zygomycete secretomes and the origins of terrestrial fungal ecologies.</title>
        <authorList>
            <person name="Chang Y."/>
            <person name="Wang Y."/>
            <person name="Mondo S."/>
            <person name="Ahrendt S."/>
            <person name="Andreopoulos W."/>
            <person name="Barry K."/>
            <person name="Beard J."/>
            <person name="Benny G.L."/>
            <person name="Blankenship S."/>
            <person name="Bonito G."/>
            <person name="Cuomo C."/>
            <person name="Desiro A."/>
            <person name="Gervers K.A."/>
            <person name="Hundley H."/>
            <person name="Kuo A."/>
            <person name="LaButti K."/>
            <person name="Lang B.F."/>
            <person name="Lipzen A."/>
            <person name="O'Donnell K."/>
            <person name="Pangilinan J."/>
            <person name="Reynolds N."/>
            <person name="Sandor L."/>
            <person name="Smith M.E."/>
            <person name="Tsang A."/>
            <person name="Grigoriev I.V."/>
            <person name="Stajich J.E."/>
            <person name="Spatafora J.W."/>
        </authorList>
    </citation>
    <scope>NUCLEOTIDE SEQUENCE</scope>
    <source>
        <strain evidence="2">RSA 2281</strain>
    </source>
</reference>
<dbReference type="InterPro" id="IPR001810">
    <property type="entry name" value="F-box_dom"/>
</dbReference>
<sequence>MPDFTQIFPPELISDVLFFLNQKDCIECMSVCHRWFDLFPKYGMLLWNKLDVTPNSWERTTNAMLECLGPHVNHVSIDDQYTWSILQQLVHNKCTNIKILEINHHCNYHSLPLKNHEAFSSIMGIFSRTLTQLFIDFHPCSVSLTMLLDILPGLTHLSIKLSRHCQFDDFETQYTDKAHDKKSSKSNIVFLCLDSAFDFNTRIEPVLQRCPLLKYFLVSNFYSKRFVTSIPTCQLQTVLTLCPSTRYILWNTLIDQKKIEKEWISLSTKDHSIMDNNFSLSRGDIFKQNDDNGNSYREENDGTLQELAFSGENELWKLIPILTRSQNTLQRLHFSYMYAHQIKGVMRNLYFSRLKSLDLTSWRGNIMDEIDWLGCNLFGMHQQQLNHLMMDIDMDNITSDGEGRPIDCLNKTIEVVSNNLKKLEHLYLWSTYDINDDMCCSKLYLFSKNNSKLRRIGLSGIPISNDGLLELSKLSKLQTLILSEHSLFKHLTEDGFIAFSRRLKEQNTIQDLHLYCGHTNMVTNTVLEHLACVGSLETLHIGCNSVITDTGANIFGKSNIDCIKVKSSRNYNRNKKLLLYACCAVSKENPYVSFLNYFQFYFVL</sequence>
<reference evidence="2" key="2">
    <citation type="submission" date="2023-02" db="EMBL/GenBank/DDBJ databases">
        <authorList>
            <consortium name="DOE Joint Genome Institute"/>
            <person name="Mondo S.J."/>
            <person name="Chang Y."/>
            <person name="Wang Y."/>
            <person name="Ahrendt S."/>
            <person name="Andreopoulos W."/>
            <person name="Barry K."/>
            <person name="Beard J."/>
            <person name="Benny G.L."/>
            <person name="Blankenship S."/>
            <person name="Bonito G."/>
            <person name="Cuomo C."/>
            <person name="Desiro A."/>
            <person name="Gervers K.A."/>
            <person name="Hundley H."/>
            <person name="Kuo A."/>
            <person name="LaButti K."/>
            <person name="Lang B.F."/>
            <person name="Lipzen A."/>
            <person name="O'Donnell K."/>
            <person name="Pangilinan J."/>
            <person name="Reynolds N."/>
            <person name="Sandor L."/>
            <person name="Smith M.W."/>
            <person name="Tsang A."/>
            <person name="Grigoriev I.V."/>
            <person name="Stajich J.E."/>
            <person name="Spatafora J.W."/>
        </authorList>
    </citation>
    <scope>NUCLEOTIDE SEQUENCE</scope>
    <source>
        <strain evidence="2">RSA 2281</strain>
    </source>
</reference>
<dbReference type="AlphaFoldDB" id="A0AAD5K5M7"/>
<dbReference type="InterPro" id="IPR036047">
    <property type="entry name" value="F-box-like_dom_sf"/>
</dbReference>
<evidence type="ECO:0000313" key="2">
    <source>
        <dbReference type="EMBL" id="KAI9270575.1"/>
    </source>
</evidence>
<dbReference type="Gene3D" id="3.80.10.10">
    <property type="entry name" value="Ribonuclease Inhibitor"/>
    <property type="match status" value="1"/>
</dbReference>